<protein>
    <submittedName>
        <fullName evidence="3">Uncharacterized protein</fullName>
    </submittedName>
</protein>
<feature type="compositionally biased region" description="Basic and acidic residues" evidence="1">
    <location>
        <begin position="150"/>
        <end position="216"/>
    </location>
</feature>
<evidence type="ECO:0000313" key="3">
    <source>
        <dbReference type="EMBL" id="THG00644.1"/>
    </source>
</evidence>
<feature type="compositionally biased region" description="Polar residues" evidence="1">
    <location>
        <begin position="224"/>
        <end position="234"/>
    </location>
</feature>
<dbReference type="PANTHER" id="PTHR31170">
    <property type="entry name" value="BNAC04G53230D PROTEIN"/>
    <property type="match status" value="1"/>
</dbReference>
<comment type="caution">
    <text evidence="3">The sequence shown here is derived from an EMBL/GenBank/DDBJ whole genome shotgun (WGS) entry which is preliminary data.</text>
</comment>
<organism evidence="3 4">
    <name type="scientific">Camellia sinensis var. sinensis</name>
    <name type="common">China tea</name>
    <dbReference type="NCBI Taxonomy" id="542762"/>
    <lineage>
        <taxon>Eukaryota</taxon>
        <taxon>Viridiplantae</taxon>
        <taxon>Streptophyta</taxon>
        <taxon>Embryophyta</taxon>
        <taxon>Tracheophyta</taxon>
        <taxon>Spermatophyta</taxon>
        <taxon>Magnoliopsida</taxon>
        <taxon>eudicotyledons</taxon>
        <taxon>Gunneridae</taxon>
        <taxon>Pentapetalae</taxon>
        <taxon>asterids</taxon>
        <taxon>Ericales</taxon>
        <taxon>Theaceae</taxon>
        <taxon>Camellia</taxon>
    </lineage>
</organism>
<reference evidence="3 4" key="1">
    <citation type="journal article" date="2018" name="Proc. Natl. Acad. Sci. U.S.A.">
        <title>Draft genome sequence of Camellia sinensis var. sinensis provides insights into the evolution of the tea genome and tea quality.</title>
        <authorList>
            <person name="Wei C."/>
            <person name="Yang H."/>
            <person name="Wang S."/>
            <person name="Zhao J."/>
            <person name="Liu C."/>
            <person name="Gao L."/>
            <person name="Xia E."/>
            <person name="Lu Y."/>
            <person name="Tai Y."/>
            <person name="She G."/>
            <person name="Sun J."/>
            <person name="Cao H."/>
            <person name="Tong W."/>
            <person name="Gao Q."/>
            <person name="Li Y."/>
            <person name="Deng W."/>
            <person name="Jiang X."/>
            <person name="Wang W."/>
            <person name="Chen Q."/>
            <person name="Zhang S."/>
            <person name="Li H."/>
            <person name="Wu J."/>
            <person name="Wang P."/>
            <person name="Li P."/>
            <person name="Shi C."/>
            <person name="Zheng F."/>
            <person name="Jian J."/>
            <person name="Huang B."/>
            <person name="Shan D."/>
            <person name="Shi M."/>
            <person name="Fang C."/>
            <person name="Yue Y."/>
            <person name="Li F."/>
            <person name="Li D."/>
            <person name="Wei S."/>
            <person name="Han B."/>
            <person name="Jiang C."/>
            <person name="Yin Y."/>
            <person name="Xia T."/>
            <person name="Zhang Z."/>
            <person name="Bennetzen J.L."/>
            <person name="Zhao S."/>
            <person name="Wan X."/>
        </authorList>
    </citation>
    <scope>NUCLEOTIDE SEQUENCE [LARGE SCALE GENOMIC DNA]</scope>
    <source>
        <strain evidence="4">cv. Shuchazao</strain>
        <tissue evidence="3">Leaf</tissue>
    </source>
</reference>
<evidence type="ECO:0000313" key="4">
    <source>
        <dbReference type="Proteomes" id="UP000306102"/>
    </source>
</evidence>
<evidence type="ECO:0000256" key="2">
    <source>
        <dbReference type="SAM" id="Phobius"/>
    </source>
</evidence>
<dbReference type="InterPro" id="IPR004158">
    <property type="entry name" value="DUF247_pln"/>
</dbReference>
<dbReference type="EMBL" id="SDRB02011621">
    <property type="protein sequence ID" value="THG00644.1"/>
    <property type="molecule type" value="Genomic_DNA"/>
</dbReference>
<name>A0A4S4DEH4_CAMSN</name>
<keyword evidence="2" id="KW-0812">Transmembrane</keyword>
<feature type="transmembrane region" description="Helical" evidence="2">
    <location>
        <begin position="538"/>
        <end position="559"/>
    </location>
</feature>
<dbReference type="AlphaFoldDB" id="A0A4S4DEH4"/>
<accession>A0A4S4DEH4</accession>
<keyword evidence="2" id="KW-0472">Membrane</keyword>
<dbReference type="PANTHER" id="PTHR31170:SF17">
    <property type="match status" value="1"/>
</dbReference>
<sequence>MAGINADHILDIDRKLAELTLIPSERCIFRVHDVLRNENKKAYEPEVVAIGPYHHGKDNLQPMEEHKLRYLKRLLNRRNETSAERYIVAMRESEQKARKSYADPTSLDSNKFVEMMLLDGCFIVELLRKNEKKINPIATERPAKPGGKPGRPERPDRPDDKPSRTDRPGDKLGCPERPNRPSDKPGRHERPDDKPGRSEPPERPDAEPSRTDRPSDKLGGPIDSATNLVDPNNLITTPVDPNALIDPMTNPVEPIDPVANLVGLNYPIDPARNLIGPMTNPMTTPIDRDGYIQNAIIRDLVLFENQLPFFIVKKLFDMTRTENSTYSLDNLIGEFFRHFGWITPEPGELLRDHLSINHLLGLLHYCCCYQFHSTVFSRSNPDGIKEESLKSATELQETGIKFENIEGETLFGIRFEEGILKIPTLKVEDDTESVFRNLIAYEQYHPDTSWHHFTAYHKFMDYLVNTSKDVEILTHCGIIRSLLGENEVVATMLNKLGNNIIISDLGYEEVYNNVNKHCRGKWNIRFAILRRDYFNTPWASISFVAAVVLLLLTVLQTIFSIHPVGKSN</sequence>
<keyword evidence="4" id="KW-1185">Reference proteome</keyword>
<dbReference type="Proteomes" id="UP000306102">
    <property type="component" value="Unassembled WGS sequence"/>
</dbReference>
<keyword evidence="2" id="KW-1133">Transmembrane helix</keyword>
<dbReference type="Pfam" id="PF03140">
    <property type="entry name" value="DUF247"/>
    <property type="match status" value="2"/>
</dbReference>
<gene>
    <name evidence="3" type="ORF">TEA_011647</name>
</gene>
<feature type="region of interest" description="Disordered" evidence="1">
    <location>
        <begin position="135"/>
        <end position="234"/>
    </location>
</feature>
<proteinExistence type="predicted"/>
<evidence type="ECO:0000256" key="1">
    <source>
        <dbReference type="SAM" id="MobiDB-lite"/>
    </source>
</evidence>
<dbReference type="STRING" id="542762.A0A4S4DEH4"/>